<sequence>MSVLVLVAPGSEEIETVAIVDTLVRGAIEVVLASCCPAGQRQIRASRGVQLVADCHLDELADQEFEAIVVPGGLPGSEVIRDTPRAIALLKAQAAAQRWRAAICAAPAVVLQHHDLLGDASATCHPAFQAQLPAAQLSTARVVTDQAHRLITSQGPGTAIEFALELVRVLRGDEAARTVAGPMVLPPRSCPE</sequence>
<organism evidence="3 4">
    <name type="scientific">Aeromonas hydrophila subsp. hydrophila (strain ATCC 7966 / DSM 30187 / BCRC 13018 / CCUG 14551 / JCM 1027 / KCTC 2358 / NCIMB 9240 / NCTC 8049)</name>
    <dbReference type="NCBI Taxonomy" id="380703"/>
    <lineage>
        <taxon>Bacteria</taxon>
        <taxon>Pseudomonadati</taxon>
        <taxon>Pseudomonadota</taxon>
        <taxon>Gammaproteobacteria</taxon>
        <taxon>Aeromonadales</taxon>
        <taxon>Aeromonadaceae</taxon>
        <taxon>Aeromonas</taxon>
    </lineage>
</organism>
<evidence type="ECO:0000313" key="3">
    <source>
        <dbReference type="EMBL" id="ABK39227.1"/>
    </source>
</evidence>
<protein>
    <submittedName>
        <fullName evidence="3">4-methyl-5(B-hydroxyethyl)-thiazole monophosphate biosynthesis enzyme</fullName>
    </submittedName>
</protein>
<dbReference type="InterPro" id="IPR002818">
    <property type="entry name" value="DJ-1/PfpI"/>
</dbReference>
<dbReference type="SUPFAM" id="SSF52317">
    <property type="entry name" value="Class I glutamine amidotransferase-like"/>
    <property type="match status" value="1"/>
</dbReference>
<dbReference type="PANTHER" id="PTHR48094:SF12">
    <property type="entry name" value="PARKINSON DISEASE PROTEIN 7 HOMOLOG"/>
    <property type="match status" value="1"/>
</dbReference>
<feature type="domain" description="DJ-1/PfpI" evidence="2">
    <location>
        <begin position="1"/>
        <end position="168"/>
    </location>
</feature>
<dbReference type="RefSeq" id="WP_011705053.1">
    <property type="nucleotide sequence ID" value="NC_008570.1"/>
</dbReference>
<gene>
    <name evidence="3" type="ordered locus">AHA_1127</name>
</gene>
<reference evidence="3 4" key="1">
    <citation type="journal article" date="2006" name="J. Bacteriol.">
        <title>Genome sequence of Aeromonas hydrophila ATCC 7966T: jack of all trades.</title>
        <authorList>
            <person name="Seshadri R."/>
            <person name="Joseph S.W."/>
            <person name="Chopra A.K."/>
            <person name="Sha J."/>
            <person name="Shaw J."/>
            <person name="Graf J."/>
            <person name="Haft D."/>
            <person name="Wu M."/>
            <person name="Ren Q."/>
            <person name="Rosovitz M.J."/>
            <person name="Madupu R."/>
            <person name="Tallon L."/>
            <person name="Kim M."/>
            <person name="Jin S."/>
            <person name="Vuong H."/>
            <person name="Stine O.C."/>
            <person name="Ali A."/>
            <person name="Horneman A.J."/>
            <person name="Heidelberg J.F."/>
        </authorList>
    </citation>
    <scope>NUCLEOTIDE SEQUENCE [LARGE SCALE GENOMIC DNA]</scope>
    <source>
        <strain evidence="4">ATCC 7966 / DSM 30187 / BCRC 13018 / CCUG 14551 / JCM 1027 / KCTC 2358 / NCIMB 9240 / NCTC 8049</strain>
    </source>
</reference>
<dbReference type="Pfam" id="PF01965">
    <property type="entry name" value="DJ-1_PfpI"/>
    <property type="match status" value="1"/>
</dbReference>
<dbReference type="PANTHER" id="PTHR48094">
    <property type="entry name" value="PROTEIN/NUCLEIC ACID DEGLYCASE DJ-1-RELATED"/>
    <property type="match status" value="1"/>
</dbReference>
<dbReference type="GO" id="GO:0005737">
    <property type="term" value="C:cytoplasm"/>
    <property type="evidence" value="ECO:0007669"/>
    <property type="project" value="TreeGrafter"/>
</dbReference>
<dbReference type="FunFam" id="3.40.50.880:FF:000015">
    <property type="entry name" value="Protein DJ-1 homolog C"/>
    <property type="match status" value="1"/>
</dbReference>
<accession>A0KHB7</accession>
<dbReference type="PATRIC" id="fig|380703.7.peg.1131"/>
<dbReference type="STRING" id="380703.AHA_1127"/>
<keyword evidence="1" id="KW-0677">Repeat</keyword>
<evidence type="ECO:0000256" key="1">
    <source>
        <dbReference type="ARBA" id="ARBA00022737"/>
    </source>
</evidence>
<keyword evidence="4" id="KW-1185">Reference proteome</keyword>
<dbReference type="GeneID" id="4490756"/>
<dbReference type="EMBL" id="CP000462">
    <property type="protein sequence ID" value="ABK39227.1"/>
    <property type="molecule type" value="Genomic_DNA"/>
</dbReference>
<dbReference type="AlphaFoldDB" id="A0KHB7"/>
<dbReference type="EnsemblBacteria" id="ABK39227">
    <property type="protein sequence ID" value="ABK39227"/>
    <property type="gene ID" value="AHA_1127"/>
</dbReference>
<dbReference type="NCBIfam" id="TIGR01383">
    <property type="entry name" value="not_thiJ"/>
    <property type="match status" value="1"/>
</dbReference>
<dbReference type="Gene3D" id="3.40.50.880">
    <property type="match status" value="1"/>
</dbReference>
<proteinExistence type="predicted"/>
<dbReference type="eggNOG" id="COG0693">
    <property type="taxonomic scope" value="Bacteria"/>
</dbReference>
<dbReference type="KEGG" id="aha:AHA_1127"/>
<dbReference type="InterPro" id="IPR029062">
    <property type="entry name" value="Class_I_gatase-like"/>
</dbReference>
<dbReference type="Proteomes" id="UP000000756">
    <property type="component" value="Chromosome"/>
</dbReference>
<dbReference type="HOGENOM" id="CLU_000445_44_2_6"/>
<name>A0KHB7_AERHH</name>
<evidence type="ECO:0000259" key="2">
    <source>
        <dbReference type="Pfam" id="PF01965"/>
    </source>
</evidence>
<dbReference type="OrthoDB" id="9803764at2"/>
<dbReference type="InterPro" id="IPR006287">
    <property type="entry name" value="DJ-1"/>
</dbReference>
<dbReference type="CDD" id="cd03135">
    <property type="entry name" value="GATase1_DJ-1"/>
    <property type="match status" value="1"/>
</dbReference>
<dbReference type="InterPro" id="IPR050325">
    <property type="entry name" value="Prot/Nucl_acid_deglycase"/>
</dbReference>
<evidence type="ECO:0000313" key="4">
    <source>
        <dbReference type="Proteomes" id="UP000000756"/>
    </source>
</evidence>